<comment type="caution">
    <text evidence="11">The sequence shown here is derived from an EMBL/GenBank/DDBJ whole genome shotgun (WGS) entry which is preliminary data.</text>
</comment>
<keyword evidence="6" id="KW-0282">Flagellum</keyword>
<evidence type="ECO:0000256" key="2">
    <source>
        <dbReference type="ARBA" id="ARBA00004611"/>
    </source>
</evidence>
<keyword evidence="9" id="KW-0966">Cell projection</keyword>
<evidence type="ECO:0000256" key="8">
    <source>
        <dbReference type="ARBA" id="ARBA00023212"/>
    </source>
</evidence>
<keyword evidence="7" id="KW-0969">Cilium</keyword>
<dbReference type="PANTHER" id="PTHR31598:SF1">
    <property type="entry name" value="DYNEIN REGULATORY COMPLEX PROTEIN 10"/>
    <property type="match status" value="1"/>
</dbReference>
<comment type="similarity">
    <text evidence="3">Belongs to the DRC10 family.</text>
</comment>
<evidence type="ECO:0000256" key="4">
    <source>
        <dbReference type="ARBA" id="ARBA00021752"/>
    </source>
</evidence>
<reference evidence="11 12" key="1">
    <citation type="submission" date="2019-07" db="EMBL/GenBank/DDBJ databases">
        <title>Annotation for the trematode Paragonimus westermani.</title>
        <authorList>
            <person name="Choi Y.-J."/>
        </authorList>
    </citation>
    <scope>NUCLEOTIDE SEQUENCE [LARGE SCALE GENOMIC DNA]</scope>
    <source>
        <strain evidence="11">180907_Pwestermani</strain>
    </source>
</reference>
<keyword evidence="5" id="KW-0963">Cytoplasm</keyword>
<evidence type="ECO:0000256" key="6">
    <source>
        <dbReference type="ARBA" id="ARBA00022846"/>
    </source>
</evidence>
<name>A0A8T0DUG7_9TREM</name>
<organism evidence="11 12">
    <name type="scientific">Paragonimus westermani</name>
    <dbReference type="NCBI Taxonomy" id="34504"/>
    <lineage>
        <taxon>Eukaryota</taxon>
        <taxon>Metazoa</taxon>
        <taxon>Spiralia</taxon>
        <taxon>Lophotrochozoa</taxon>
        <taxon>Platyhelminthes</taxon>
        <taxon>Trematoda</taxon>
        <taxon>Digenea</taxon>
        <taxon>Plagiorchiida</taxon>
        <taxon>Troglotremata</taxon>
        <taxon>Troglotrematidae</taxon>
        <taxon>Paragonimus</taxon>
    </lineage>
</organism>
<evidence type="ECO:0000256" key="1">
    <source>
        <dbReference type="ARBA" id="ARBA00003029"/>
    </source>
</evidence>
<evidence type="ECO:0000313" key="12">
    <source>
        <dbReference type="Proteomes" id="UP000699462"/>
    </source>
</evidence>
<comment type="function">
    <text evidence="1">Component of the nexin-dynein regulatory complex (N-DRC), a key regulator of ciliary/flagellar motility which maintains the alignment and integrity of the distal axoneme and regulates microtubule sliding in motile axonemes.</text>
</comment>
<dbReference type="PANTHER" id="PTHR31598">
    <property type="entry name" value="IQ DOMAIN-CONTAINING PROTEIN D"/>
    <property type="match status" value="1"/>
</dbReference>
<sequence>MTEPIRHISTESDNDELLRRSSFTNSLPLLANAPSIQKLSQNHLPIIDSKRFMRILDNTITRVLLVSSFPRIISNVKEFSLLLGRNATVLFESYGPLSKLYDEQCARSKHQPRFTDRDAVDQHRPIYLTFDETVSMTSEAVYHPERKRANVAQKLFELTRQLLRELLTNPSAISALIRHREQWDIEPSMNCRRLAIQLVHLRSLIRNDLLTTPKARACRDEFLERLRRRDSEQRRTVEELSNRLEDLQTAQRTQV</sequence>
<dbReference type="InterPro" id="IPR042815">
    <property type="entry name" value="DRC10"/>
</dbReference>
<evidence type="ECO:0000256" key="3">
    <source>
        <dbReference type="ARBA" id="ARBA00009071"/>
    </source>
</evidence>
<gene>
    <name evidence="11" type="ORF">P879_00617</name>
</gene>
<feature type="coiled-coil region" evidence="10">
    <location>
        <begin position="223"/>
        <end position="250"/>
    </location>
</feature>
<keyword evidence="10" id="KW-0175">Coiled coil</keyword>
<evidence type="ECO:0000256" key="9">
    <source>
        <dbReference type="ARBA" id="ARBA00023273"/>
    </source>
</evidence>
<protein>
    <recommendedName>
        <fullName evidence="4">Dynein regulatory complex protein 10</fullName>
    </recommendedName>
</protein>
<dbReference type="AlphaFoldDB" id="A0A8T0DUG7"/>
<keyword evidence="12" id="KW-1185">Reference proteome</keyword>
<dbReference type="Proteomes" id="UP000699462">
    <property type="component" value="Unassembled WGS sequence"/>
</dbReference>
<comment type="subcellular location">
    <subcellularLocation>
        <location evidence="2">Cytoplasm</location>
        <location evidence="2">Cytoskeleton</location>
        <location evidence="2">Flagellum axoneme</location>
    </subcellularLocation>
</comment>
<proteinExistence type="inferred from homology"/>
<evidence type="ECO:0000313" key="11">
    <source>
        <dbReference type="EMBL" id="KAF8571220.1"/>
    </source>
</evidence>
<dbReference type="EMBL" id="JTDF01000641">
    <property type="protein sequence ID" value="KAF8571220.1"/>
    <property type="molecule type" value="Genomic_DNA"/>
</dbReference>
<accession>A0A8T0DUG7</accession>
<evidence type="ECO:0000256" key="5">
    <source>
        <dbReference type="ARBA" id="ARBA00022490"/>
    </source>
</evidence>
<keyword evidence="8" id="KW-0206">Cytoskeleton</keyword>
<dbReference type="OrthoDB" id="536093at2759"/>
<evidence type="ECO:0000256" key="10">
    <source>
        <dbReference type="SAM" id="Coils"/>
    </source>
</evidence>
<evidence type="ECO:0000256" key="7">
    <source>
        <dbReference type="ARBA" id="ARBA00023069"/>
    </source>
</evidence>